<comment type="caution">
    <text evidence="6">The sequence shown here is derived from an EMBL/GenBank/DDBJ whole genome shotgun (WGS) entry which is preliminary data.</text>
</comment>
<dbReference type="Pfam" id="PF13558">
    <property type="entry name" value="SbcC_Walker_B"/>
    <property type="match status" value="1"/>
</dbReference>
<organism evidence="6 7">
    <name type="scientific">Nocardioides abyssi</name>
    <dbReference type="NCBI Taxonomy" id="3058370"/>
    <lineage>
        <taxon>Bacteria</taxon>
        <taxon>Bacillati</taxon>
        <taxon>Actinomycetota</taxon>
        <taxon>Actinomycetes</taxon>
        <taxon>Propionibacteriales</taxon>
        <taxon>Nocardioidaceae</taxon>
        <taxon>Nocardioides</taxon>
    </lineage>
</organism>
<reference evidence="6" key="1">
    <citation type="submission" date="2023-06" db="EMBL/GenBank/DDBJ databases">
        <title>Draft genome sequence of Nocardioides sp. SOB72.</title>
        <authorList>
            <person name="Zhang G."/>
        </authorList>
    </citation>
    <scope>NUCLEOTIDE SEQUENCE</scope>
    <source>
        <strain evidence="6">SOB72</strain>
    </source>
</reference>
<evidence type="ECO:0000256" key="1">
    <source>
        <dbReference type="ARBA" id="ARBA00006930"/>
    </source>
</evidence>
<dbReference type="PANTHER" id="PTHR32114:SF2">
    <property type="entry name" value="ABC TRANSPORTER ABCH.3"/>
    <property type="match status" value="1"/>
</dbReference>
<feature type="coiled-coil region" evidence="4">
    <location>
        <begin position="571"/>
        <end position="708"/>
    </location>
</feature>
<comment type="subunit">
    <text evidence="2">Heterodimer of SbcC and SbcD.</text>
</comment>
<accession>A0ABT8EV88</accession>
<keyword evidence="7" id="KW-1185">Reference proteome</keyword>
<dbReference type="PANTHER" id="PTHR32114">
    <property type="entry name" value="ABC TRANSPORTER ABCH.3"/>
    <property type="match status" value="1"/>
</dbReference>
<evidence type="ECO:0000313" key="6">
    <source>
        <dbReference type="EMBL" id="MDN4161958.1"/>
    </source>
</evidence>
<evidence type="ECO:0000256" key="2">
    <source>
        <dbReference type="ARBA" id="ARBA00011322"/>
    </source>
</evidence>
<evidence type="ECO:0000313" key="7">
    <source>
        <dbReference type="Proteomes" id="UP001168537"/>
    </source>
</evidence>
<dbReference type="SUPFAM" id="SSF52540">
    <property type="entry name" value="P-loop containing nucleoside triphosphate hydrolases"/>
    <property type="match status" value="1"/>
</dbReference>
<name>A0ABT8EV88_9ACTN</name>
<gene>
    <name evidence="6" type="ORF">QWY29_11400</name>
</gene>
<comment type="similarity">
    <text evidence="1">Belongs to the SMC family. SbcC subfamily.</text>
</comment>
<keyword evidence="4" id="KW-0175">Coiled coil</keyword>
<feature type="domain" description="Rad50/SbcC-type AAA" evidence="5">
    <location>
        <begin position="10"/>
        <end position="180"/>
    </location>
</feature>
<evidence type="ECO:0000256" key="3">
    <source>
        <dbReference type="ARBA" id="ARBA00013368"/>
    </source>
</evidence>
<sequence>MRLHVLEATAFGPFAETVRVDFDHLSSAGLFLLSGPTGAGKTSVLDAVCFALYGDVPGDRSSAKRLRCDAAAPGVAPQVTLEATLGSRRFRIVRSPAWERPKKRGTGTTTQQAAVTLTELVGGAWIPLSSRLDETGHLVSELLGMNLTQFTQVAMLPQGRFQAFLRARSEERHELLQRLFRTGRFADVERWLRDRRLDLRRRSESAHQGVADLASRVSEVVGTPVPWDVRDLTEPAGDGSLLAWTDELASAATTSAATATGAAETAGAAEAGAREALEAGRRLTDERARLDAAAREHRLLLDEAAAVAADRDVLEAARRAAGVAPVLRLVDQTRSARDAAARAVASHDRDALVADLDAAVGAAARVEALRPRAARLATLHAEAGRLTRRADQLQGLTAAARARAEAVECRTTLDALDVRISAHATVARLTSELASARDALHEARAATIAAKEHALDVRRARLDSMAAELAGALAAGACCPVCGSGDHPAKAVAGPDAPDERAEKAAQRVVDDASSVEHLRDVEVRELVTRLEHARDAAGPEDATALEAERSALAGTLDRLLAAGGRPTSDAATASRELEQLVTEAASVEATRRSLADEAELLATELSEALADAAEHTTGDPAADLDRLLRRHRTAEQECRTALAALDRLAEAERAVVEAETALADAVAEAGFGDAGAAAAALREPAACTRLEQRIARHEQRLAVVTEVLRRPGAEELAATEPPDLDGLVDAHRTALATLQDARADADRWSTRAHRLASLSTALVAALDDWAPLRAELELTTRLCSFVEGKSADNRLQMRLSAYVLAYRLSQVVAAANERLARMSDQRYSLEHTGRRGAGETRGGLSLLVRDDWSGEARDPATLSGGETFVVSLALALGLADVITNEVGGATLDTLFVDEGFGSLDADTLDDVMDTLDSLRDGGRVVGVVSHVAEMRDRIPTQLLVAKSRHGSTVAVRG</sequence>
<evidence type="ECO:0000259" key="5">
    <source>
        <dbReference type="Pfam" id="PF13476"/>
    </source>
</evidence>
<proteinExistence type="inferred from homology"/>
<dbReference type="Gene3D" id="3.40.50.300">
    <property type="entry name" value="P-loop containing nucleotide triphosphate hydrolases"/>
    <property type="match status" value="2"/>
</dbReference>
<dbReference type="Proteomes" id="UP001168537">
    <property type="component" value="Unassembled WGS sequence"/>
</dbReference>
<dbReference type="InterPro" id="IPR027417">
    <property type="entry name" value="P-loop_NTPase"/>
</dbReference>
<protein>
    <recommendedName>
        <fullName evidence="3">Nuclease SbcCD subunit C</fullName>
    </recommendedName>
</protein>
<dbReference type="EMBL" id="JAUHJR010000004">
    <property type="protein sequence ID" value="MDN4161958.1"/>
    <property type="molecule type" value="Genomic_DNA"/>
</dbReference>
<dbReference type="Pfam" id="PF13476">
    <property type="entry name" value="AAA_23"/>
    <property type="match status" value="1"/>
</dbReference>
<dbReference type="RefSeq" id="WP_300960919.1">
    <property type="nucleotide sequence ID" value="NZ_JAUHJR010000004.1"/>
</dbReference>
<evidence type="ECO:0000256" key="4">
    <source>
        <dbReference type="SAM" id="Coils"/>
    </source>
</evidence>
<dbReference type="InterPro" id="IPR038729">
    <property type="entry name" value="Rad50/SbcC_AAA"/>
</dbReference>